<keyword evidence="2" id="KW-1185">Reference proteome</keyword>
<sequence>MFKRMLSAFGVGGPSVDTVLDTPHAQPGQVITGQVRIQGGSNEAKIDQIVLSLVTRVEVEHGDHEFNGVSEFLRTSVAQGVRVAAGQPVTVPFQLPIPWETPITAVGGQPLPGMTVGVRTELVISGAPDKGDLDPVLVGPLPSQDRVLEAFGQLGFQFRSADVEAGRIHGVKQELGFYQEIEFFPPAQFAGRINQVELTFVTNPHELVVVLEADKRGGLFSSGGDSFGRFHVSHQDAMSTDWAGALNQWLVQISERGGHGAFGQPGYGRQGHGQPGYGQPGYGQPGYGHHGHHGGHHRGPGMGGVVAGAAAGVVGGMIIGEALDDAFEDDGGGDFAFEE</sequence>
<accession>A0ABV9YF50</accession>
<dbReference type="InterPro" id="IPR009776">
    <property type="entry name" value="Spore_0_M"/>
</dbReference>
<dbReference type="PANTHER" id="PTHR40053:SF1">
    <property type="entry name" value="SPORULATION-CONTROL PROTEIN SPO0M"/>
    <property type="match status" value="1"/>
</dbReference>
<dbReference type="RefSeq" id="WP_344037307.1">
    <property type="nucleotide sequence ID" value="NZ_BAAAKE010000007.1"/>
</dbReference>
<dbReference type="PANTHER" id="PTHR40053">
    <property type="entry name" value="SPORULATION-CONTROL PROTEIN SPO0M"/>
    <property type="match status" value="1"/>
</dbReference>
<name>A0ABV9YF50_9PSEU</name>
<gene>
    <name evidence="1" type="ORF">ACFPFM_42060</name>
</gene>
<comment type="caution">
    <text evidence="1">The sequence shown here is derived from an EMBL/GenBank/DDBJ whole genome shotgun (WGS) entry which is preliminary data.</text>
</comment>
<reference evidence="2" key="1">
    <citation type="journal article" date="2019" name="Int. J. Syst. Evol. Microbiol.">
        <title>The Global Catalogue of Microorganisms (GCM) 10K type strain sequencing project: providing services to taxonomists for standard genome sequencing and annotation.</title>
        <authorList>
            <consortium name="The Broad Institute Genomics Platform"/>
            <consortium name="The Broad Institute Genome Sequencing Center for Infectious Disease"/>
            <person name="Wu L."/>
            <person name="Ma J."/>
        </authorList>
    </citation>
    <scope>NUCLEOTIDE SEQUENCE [LARGE SCALE GENOMIC DNA]</scope>
    <source>
        <strain evidence="2">KCTC 12848</strain>
    </source>
</reference>
<dbReference type="Proteomes" id="UP001595833">
    <property type="component" value="Unassembled WGS sequence"/>
</dbReference>
<organism evidence="1 2">
    <name type="scientific">Saccharothrix xinjiangensis</name>
    <dbReference type="NCBI Taxonomy" id="204798"/>
    <lineage>
        <taxon>Bacteria</taxon>
        <taxon>Bacillati</taxon>
        <taxon>Actinomycetota</taxon>
        <taxon>Actinomycetes</taxon>
        <taxon>Pseudonocardiales</taxon>
        <taxon>Pseudonocardiaceae</taxon>
        <taxon>Saccharothrix</taxon>
    </lineage>
</organism>
<evidence type="ECO:0000313" key="1">
    <source>
        <dbReference type="EMBL" id="MFC5060337.1"/>
    </source>
</evidence>
<evidence type="ECO:0000313" key="2">
    <source>
        <dbReference type="Proteomes" id="UP001595833"/>
    </source>
</evidence>
<protein>
    <submittedName>
        <fullName evidence="1">Sporulation protein</fullName>
    </submittedName>
</protein>
<dbReference type="Pfam" id="PF07070">
    <property type="entry name" value="Spo0M"/>
    <property type="match status" value="1"/>
</dbReference>
<proteinExistence type="predicted"/>
<dbReference type="EMBL" id="JBHSJB010000053">
    <property type="protein sequence ID" value="MFC5060337.1"/>
    <property type="molecule type" value="Genomic_DNA"/>
</dbReference>